<dbReference type="PROSITE" id="PS50994">
    <property type="entry name" value="INTEGRASE"/>
    <property type="match status" value="1"/>
</dbReference>
<reference evidence="2 3" key="1">
    <citation type="submission" date="2018-06" db="EMBL/GenBank/DDBJ databases">
        <authorList>
            <consortium name="Pathogen Informatics"/>
            <person name="Doyle S."/>
        </authorList>
    </citation>
    <scope>NUCLEOTIDE SEQUENCE [LARGE SCALE GENOMIC DNA]</scope>
    <source>
        <strain evidence="2 3">NCTC10638</strain>
    </source>
</reference>
<dbReference type="GO" id="GO:0003676">
    <property type="term" value="F:nucleic acid binding"/>
    <property type="evidence" value="ECO:0007669"/>
    <property type="project" value="InterPro"/>
</dbReference>
<dbReference type="InterPro" id="IPR001584">
    <property type="entry name" value="Integrase_cat-core"/>
</dbReference>
<dbReference type="SUPFAM" id="SSF46689">
    <property type="entry name" value="Homeodomain-like"/>
    <property type="match status" value="1"/>
</dbReference>
<name>A0A378N9N9_MANHA</name>
<dbReference type="GO" id="GO:0015074">
    <property type="term" value="P:DNA integration"/>
    <property type="evidence" value="ECO:0007669"/>
    <property type="project" value="InterPro"/>
</dbReference>
<proteinExistence type="predicted"/>
<dbReference type="AlphaFoldDB" id="A0A378N9N9"/>
<evidence type="ECO:0000259" key="1">
    <source>
        <dbReference type="PROSITE" id="PS50994"/>
    </source>
</evidence>
<dbReference type="Pfam" id="PF13551">
    <property type="entry name" value="HTH_29"/>
    <property type="match status" value="1"/>
</dbReference>
<organism evidence="2 3">
    <name type="scientific">Mannheimia haemolytica</name>
    <name type="common">Pasteurella haemolytica</name>
    <dbReference type="NCBI Taxonomy" id="75985"/>
    <lineage>
        <taxon>Bacteria</taxon>
        <taxon>Pseudomonadati</taxon>
        <taxon>Pseudomonadota</taxon>
        <taxon>Gammaproteobacteria</taxon>
        <taxon>Pasteurellales</taxon>
        <taxon>Pasteurellaceae</taxon>
        <taxon>Mannheimia</taxon>
    </lineage>
</organism>
<evidence type="ECO:0000313" key="3">
    <source>
        <dbReference type="Proteomes" id="UP000254802"/>
    </source>
</evidence>
<gene>
    <name evidence="2" type="ORF">NCTC10638_03425</name>
</gene>
<feature type="domain" description="Integrase catalytic" evidence="1">
    <location>
        <begin position="172"/>
        <end position="323"/>
    </location>
</feature>
<dbReference type="InterPro" id="IPR047656">
    <property type="entry name" value="IS481-like_transpos"/>
</dbReference>
<dbReference type="STRING" id="75985.WC39_09045"/>
<dbReference type="InterPro" id="IPR012337">
    <property type="entry name" value="RNaseH-like_sf"/>
</dbReference>
<dbReference type="SUPFAM" id="SSF53098">
    <property type="entry name" value="Ribonuclease H-like"/>
    <property type="match status" value="1"/>
</dbReference>
<accession>A0A378N9N9</accession>
<dbReference type="Gene3D" id="3.30.420.10">
    <property type="entry name" value="Ribonuclease H-like superfamily/Ribonuclease H"/>
    <property type="match status" value="1"/>
</dbReference>
<protein>
    <submittedName>
        <fullName evidence="2">Integrase core domain</fullName>
    </submittedName>
</protein>
<dbReference type="EMBL" id="UGPN01000002">
    <property type="protein sequence ID" value="STY64249.1"/>
    <property type="molecule type" value="Genomic_DNA"/>
</dbReference>
<dbReference type="InterPro" id="IPR009057">
    <property type="entry name" value="Homeodomain-like_sf"/>
</dbReference>
<dbReference type="InterPro" id="IPR036397">
    <property type="entry name" value="RNaseH_sf"/>
</dbReference>
<sequence>MSVQIQSKQKKTLMFYSNNLLIKHKTGLLNLAEELGNISQACKVMGMSRDTSYSYQQAVEQGGGDALLNQNRRVPNLKNRVDEATEQAVVKFAFDNPAFGQVRVSNELRKQGIFISAGGVRSIWLRHNLANFKQRLNALEKAVAEKGIILSENQVQALERKKEDDVACGEIETAHPGYLGSQDTFYVGNLKGVGGIYQQTFIDTYSKVAFAKLYTMKTAISAADMLNDKVLPFFESQGLPMLRILTDRGSEYCGKVENHDYELYLAINDIEHTKTKVKHPQTNGICERFHKTILQEFYQVVFRKTIYMDLVTLQADLDVEDQT</sequence>
<dbReference type="Proteomes" id="UP000254802">
    <property type="component" value="Unassembled WGS sequence"/>
</dbReference>
<evidence type="ECO:0000313" key="2">
    <source>
        <dbReference type="EMBL" id="STY64249.1"/>
    </source>
</evidence>
<dbReference type="NCBIfam" id="NF033577">
    <property type="entry name" value="transpos_IS481"/>
    <property type="match status" value="1"/>
</dbReference>